<proteinExistence type="predicted"/>
<dbReference type="Proteomes" id="UP000033441">
    <property type="component" value="Unassembled WGS sequence"/>
</dbReference>
<sequence length="52" mass="5922">MVDEATEYTKRLVVPALENVLYQEHKVLDHGFVRVIDYMGDCGSLKVVPVML</sequence>
<evidence type="ECO:0000313" key="2">
    <source>
        <dbReference type="Proteomes" id="UP000033441"/>
    </source>
</evidence>
<name>A0A0F3N9U9_ANAPH</name>
<dbReference type="AlphaFoldDB" id="A0A0F3N9U9"/>
<dbReference type="PATRIC" id="fig|1359152.3.peg.1492"/>
<comment type="caution">
    <text evidence="1">The sequence shown here is derived from an EMBL/GenBank/DDBJ whole genome shotgun (WGS) entry which is preliminary data.</text>
</comment>
<protein>
    <submittedName>
        <fullName evidence="1">Putative thymidylate synthase, flavin-dependent</fullName>
    </submittedName>
</protein>
<dbReference type="EMBL" id="LANV01000001">
    <property type="protein sequence ID" value="KJV64516.1"/>
    <property type="molecule type" value="Genomic_DNA"/>
</dbReference>
<evidence type="ECO:0000313" key="1">
    <source>
        <dbReference type="EMBL" id="KJV64516.1"/>
    </source>
</evidence>
<organism evidence="1 2">
    <name type="scientific">Anaplasma phagocytophilum str. ApMUC09</name>
    <dbReference type="NCBI Taxonomy" id="1359152"/>
    <lineage>
        <taxon>Bacteria</taxon>
        <taxon>Pseudomonadati</taxon>
        <taxon>Pseudomonadota</taxon>
        <taxon>Alphaproteobacteria</taxon>
        <taxon>Rickettsiales</taxon>
        <taxon>Anaplasmataceae</taxon>
        <taxon>Anaplasma</taxon>
        <taxon>phagocytophilum group</taxon>
    </lineage>
</organism>
<gene>
    <name evidence="1" type="ORF">APHMUC_1424</name>
</gene>
<accession>A0A0F3N9U9</accession>
<reference evidence="1 2" key="1">
    <citation type="submission" date="2015-02" db="EMBL/GenBank/DDBJ databases">
        <title>Genome Sequencing of Rickettsiales.</title>
        <authorList>
            <person name="Daugherty S.C."/>
            <person name="Su Q."/>
            <person name="Abolude K."/>
            <person name="Beier-Sexton M."/>
            <person name="Carlyon J.A."/>
            <person name="Carter R."/>
            <person name="Day N.P."/>
            <person name="Dumler S.J."/>
            <person name="Dyachenko V."/>
            <person name="Godinez A."/>
            <person name="Kurtti T.J."/>
            <person name="Lichay M."/>
            <person name="Mullins K.E."/>
            <person name="Ott S."/>
            <person name="Pappas-Brown V."/>
            <person name="Paris D.H."/>
            <person name="Patel P."/>
            <person name="Richards A.L."/>
            <person name="Sadzewicz L."/>
            <person name="Sears K."/>
            <person name="Seidman D."/>
            <person name="Sengamalay N."/>
            <person name="Stenos J."/>
            <person name="Tallon L.J."/>
            <person name="Vincent G."/>
            <person name="Fraser C.M."/>
            <person name="Munderloh U."/>
            <person name="Dunning-Hotopp J.C."/>
        </authorList>
    </citation>
    <scope>NUCLEOTIDE SEQUENCE [LARGE SCALE GENOMIC DNA]</scope>
    <source>
        <strain evidence="1 2">ApMUC09</strain>
    </source>
</reference>